<feature type="signal peptide" evidence="3">
    <location>
        <begin position="1"/>
        <end position="19"/>
    </location>
</feature>
<name>A0AAV5RVS9_MAUHU</name>
<feature type="coiled-coil region" evidence="1">
    <location>
        <begin position="72"/>
        <end position="99"/>
    </location>
</feature>
<feature type="transmembrane region" description="Helical" evidence="2">
    <location>
        <begin position="219"/>
        <end position="241"/>
    </location>
</feature>
<comment type="caution">
    <text evidence="4">The sequence shown here is derived from an EMBL/GenBank/DDBJ whole genome shotgun (WGS) entry which is preliminary data.</text>
</comment>
<evidence type="ECO:0000256" key="2">
    <source>
        <dbReference type="SAM" id="Phobius"/>
    </source>
</evidence>
<gene>
    <name evidence="4" type="ORF">DAKH74_023550</name>
</gene>
<dbReference type="EMBL" id="BTGD01000006">
    <property type="protein sequence ID" value="GMM55739.1"/>
    <property type="molecule type" value="Genomic_DNA"/>
</dbReference>
<keyword evidence="2" id="KW-1133">Transmembrane helix</keyword>
<evidence type="ECO:0000256" key="1">
    <source>
        <dbReference type="SAM" id="Coils"/>
    </source>
</evidence>
<accession>A0AAV5RVS9</accession>
<evidence type="ECO:0000313" key="5">
    <source>
        <dbReference type="Proteomes" id="UP001377567"/>
    </source>
</evidence>
<dbReference type="Proteomes" id="UP001377567">
    <property type="component" value="Unassembled WGS sequence"/>
</dbReference>
<organism evidence="4 5">
    <name type="scientific">Maudiozyma humilis</name>
    <name type="common">Sour dough yeast</name>
    <name type="synonym">Kazachstania humilis</name>
    <dbReference type="NCBI Taxonomy" id="51915"/>
    <lineage>
        <taxon>Eukaryota</taxon>
        <taxon>Fungi</taxon>
        <taxon>Dikarya</taxon>
        <taxon>Ascomycota</taxon>
        <taxon>Saccharomycotina</taxon>
        <taxon>Saccharomycetes</taxon>
        <taxon>Saccharomycetales</taxon>
        <taxon>Saccharomycetaceae</taxon>
        <taxon>Maudiozyma</taxon>
    </lineage>
</organism>
<sequence length="251" mass="28589">MKITKILIVATAATSYVSASVIPTPAEDGLHEVTTGKQLFQEVIELFRGSADTDIRTVSDDLDRVKNIETTDKAQKKQVKSLVKQIDHLREEIDNAIKSTWFRKHYRAKTLDKFVNIYIKHQLRKSSSTQIMKLRRTAAAMKAQLETMKMVRDAKVVDLMNYIVDSFKQYEIITPTQSGEVNAMAGEVDQQYFFDTIVLFVRGLAFMMLCSTIEFTACVYTLGSLIAVQIVLWIMVLIRILRGDGHYVKKP</sequence>
<keyword evidence="3" id="KW-0732">Signal</keyword>
<feature type="chain" id="PRO_5043686137" evidence="3">
    <location>
        <begin position="20"/>
        <end position="251"/>
    </location>
</feature>
<evidence type="ECO:0000313" key="4">
    <source>
        <dbReference type="EMBL" id="GMM55739.1"/>
    </source>
</evidence>
<proteinExistence type="predicted"/>
<dbReference type="AlphaFoldDB" id="A0AAV5RVS9"/>
<keyword evidence="2" id="KW-0472">Membrane</keyword>
<keyword evidence="2" id="KW-0812">Transmembrane</keyword>
<reference evidence="4 5" key="1">
    <citation type="journal article" date="2023" name="Elife">
        <title>Identification of key yeast species and microbe-microbe interactions impacting larval growth of Drosophila in the wild.</title>
        <authorList>
            <person name="Mure A."/>
            <person name="Sugiura Y."/>
            <person name="Maeda R."/>
            <person name="Honda K."/>
            <person name="Sakurai N."/>
            <person name="Takahashi Y."/>
            <person name="Watada M."/>
            <person name="Katoh T."/>
            <person name="Gotoh A."/>
            <person name="Gotoh Y."/>
            <person name="Taniguchi I."/>
            <person name="Nakamura K."/>
            <person name="Hayashi T."/>
            <person name="Katayama T."/>
            <person name="Uemura T."/>
            <person name="Hattori Y."/>
        </authorList>
    </citation>
    <scope>NUCLEOTIDE SEQUENCE [LARGE SCALE GENOMIC DNA]</scope>
    <source>
        <strain evidence="4 5">KH-74</strain>
    </source>
</reference>
<keyword evidence="1" id="KW-0175">Coiled coil</keyword>
<keyword evidence="5" id="KW-1185">Reference proteome</keyword>
<evidence type="ECO:0000256" key="3">
    <source>
        <dbReference type="SAM" id="SignalP"/>
    </source>
</evidence>
<protein>
    <submittedName>
        <fullName evidence="4">Uncharacterized protein</fullName>
    </submittedName>
</protein>